<dbReference type="InterPro" id="IPR004087">
    <property type="entry name" value="KH_dom"/>
</dbReference>
<feature type="domain" description="Tudor" evidence="3">
    <location>
        <begin position="453"/>
        <end position="511"/>
    </location>
</feature>
<accession>A0A6J7ZZV6</accession>
<dbReference type="OrthoDB" id="9995375at2759"/>
<reference evidence="4 5" key="1">
    <citation type="submission" date="2020-06" db="EMBL/GenBank/DDBJ databases">
        <authorList>
            <person name="Li R."/>
            <person name="Bekaert M."/>
        </authorList>
    </citation>
    <scope>NUCLEOTIDE SEQUENCE [LARGE SCALE GENOMIC DNA]</scope>
    <source>
        <strain evidence="5">wild</strain>
    </source>
</reference>
<dbReference type="AlphaFoldDB" id="A0A6J7ZZV6"/>
<dbReference type="SMART" id="SM00322">
    <property type="entry name" value="KH"/>
    <property type="match status" value="2"/>
</dbReference>
<evidence type="ECO:0000313" key="5">
    <source>
        <dbReference type="Proteomes" id="UP000507470"/>
    </source>
</evidence>
<dbReference type="Proteomes" id="UP000507470">
    <property type="component" value="Unassembled WGS sequence"/>
</dbReference>
<dbReference type="GO" id="GO:0034587">
    <property type="term" value="P:piRNA processing"/>
    <property type="evidence" value="ECO:0007669"/>
    <property type="project" value="TreeGrafter"/>
</dbReference>
<dbReference type="InterPro" id="IPR002999">
    <property type="entry name" value="Tudor"/>
</dbReference>
<dbReference type="GO" id="GO:0043186">
    <property type="term" value="C:P granule"/>
    <property type="evidence" value="ECO:0007669"/>
    <property type="project" value="TreeGrafter"/>
</dbReference>
<dbReference type="Pfam" id="PF00567">
    <property type="entry name" value="TUDOR"/>
    <property type="match status" value="1"/>
</dbReference>
<dbReference type="SMART" id="SM00333">
    <property type="entry name" value="TUDOR"/>
    <property type="match status" value="1"/>
</dbReference>
<protein>
    <submittedName>
        <fullName evidence="4">TDRKH</fullName>
    </submittedName>
</protein>
<dbReference type="PANTHER" id="PTHR22948">
    <property type="entry name" value="TUDOR DOMAIN CONTAINING PROTEIN"/>
    <property type="match status" value="1"/>
</dbReference>
<name>A0A6J7ZZV6_MYTCO</name>
<dbReference type="EMBL" id="CACVKT020000311">
    <property type="protein sequence ID" value="CAC5358112.1"/>
    <property type="molecule type" value="Genomic_DNA"/>
</dbReference>
<keyword evidence="1" id="KW-0694">RNA-binding</keyword>
<feature type="compositionally biased region" description="Basic and acidic residues" evidence="2">
    <location>
        <begin position="207"/>
        <end position="229"/>
    </location>
</feature>
<feature type="region of interest" description="Disordered" evidence="2">
    <location>
        <begin position="207"/>
        <end position="245"/>
    </location>
</feature>
<dbReference type="InterPro" id="IPR036612">
    <property type="entry name" value="KH_dom_type_1_sf"/>
</dbReference>
<evidence type="ECO:0000256" key="2">
    <source>
        <dbReference type="SAM" id="MobiDB-lite"/>
    </source>
</evidence>
<dbReference type="InterPro" id="IPR050621">
    <property type="entry name" value="Tudor_domain_containing"/>
</dbReference>
<dbReference type="SUPFAM" id="SSF63748">
    <property type="entry name" value="Tudor/PWWP/MBT"/>
    <property type="match status" value="1"/>
</dbReference>
<dbReference type="Gene3D" id="2.30.30.140">
    <property type="match status" value="1"/>
</dbReference>
<evidence type="ECO:0000259" key="3">
    <source>
        <dbReference type="PROSITE" id="PS50304"/>
    </source>
</evidence>
<gene>
    <name evidence="4" type="ORF">MCOR_1499</name>
</gene>
<keyword evidence="5" id="KW-1185">Reference proteome</keyword>
<dbReference type="GO" id="GO:0007283">
    <property type="term" value="P:spermatogenesis"/>
    <property type="evidence" value="ECO:0007669"/>
    <property type="project" value="TreeGrafter"/>
</dbReference>
<dbReference type="SUPFAM" id="SSF54791">
    <property type="entry name" value="Eukaryotic type KH-domain (KH-domain type I)"/>
    <property type="match status" value="2"/>
</dbReference>
<evidence type="ECO:0000313" key="4">
    <source>
        <dbReference type="EMBL" id="CAC5358112.1"/>
    </source>
</evidence>
<dbReference type="Pfam" id="PF00013">
    <property type="entry name" value="KH_1"/>
    <property type="match status" value="2"/>
</dbReference>
<dbReference type="PANTHER" id="PTHR22948:SF29">
    <property type="entry name" value="FI02030P-RELATED"/>
    <property type="match status" value="1"/>
</dbReference>
<proteinExistence type="predicted"/>
<dbReference type="InterPro" id="IPR035437">
    <property type="entry name" value="SNase_OB-fold_sf"/>
</dbReference>
<dbReference type="GO" id="GO:0003723">
    <property type="term" value="F:RNA binding"/>
    <property type="evidence" value="ECO:0007669"/>
    <property type="project" value="UniProtKB-UniRule"/>
</dbReference>
<organism evidence="4 5">
    <name type="scientific">Mytilus coruscus</name>
    <name type="common">Sea mussel</name>
    <dbReference type="NCBI Taxonomy" id="42192"/>
    <lineage>
        <taxon>Eukaryota</taxon>
        <taxon>Metazoa</taxon>
        <taxon>Spiralia</taxon>
        <taxon>Lophotrochozoa</taxon>
        <taxon>Mollusca</taxon>
        <taxon>Bivalvia</taxon>
        <taxon>Autobranchia</taxon>
        <taxon>Pteriomorphia</taxon>
        <taxon>Mytilida</taxon>
        <taxon>Mytiloidea</taxon>
        <taxon>Mytilidae</taxon>
        <taxon>Mytilinae</taxon>
        <taxon>Mytilus</taxon>
    </lineage>
</organism>
<dbReference type="PROSITE" id="PS50084">
    <property type="entry name" value="KH_TYPE_1"/>
    <property type="match status" value="2"/>
</dbReference>
<dbReference type="GO" id="GO:0030719">
    <property type="term" value="P:P granule organization"/>
    <property type="evidence" value="ECO:0007669"/>
    <property type="project" value="TreeGrafter"/>
</dbReference>
<dbReference type="CDD" id="cd22428">
    <property type="entry name" value="KH-I_TDRKH_rpt1"/>
    <property type="match status" value="1"/>
</dbReference>
<dbReference type="InterPro" id="IPR047382">
    <property type="entry name" value="KH-I_TDRKH_rpt1"/>
</dbReference>
<dbReference type="InterPro" id="IPR004088">
    <property type="entry name" value="KH_dom_type_1"/>
</dbReference>
<evidence type="ECO:0000256" key="1">
    <source>
        <dbReference type="PROSITE-ProRule" id="PRU00117"/>
    </source>
</evidence>
<dbReference type="Gene3D" id="2.40.50.90">
    <property type="match status" value="1"/>
</dbReference>
<dbReference type="PROSITE" id="PS50304">
    <property type="entry name" value="TUDOR"/>
    <property type="match status" value="1"/>
</dbReference>
<sequence length="554" mass="62396">MELTTRNKLLLLIGAPITLLLGYWLLRGADDEDDEEEETSQKMATSRQTVIDVKVPPKAVGAVIGRQGAMIKEIQQKSGARVNFTDNKRDSQEERGVVIRGTPEAAQMAENMIRKIIAELPVIVTEEMVVPGKCLGRIIGRNGDTIRQMSRTSKAKVYVDRAGDDYRDSERTVTITGTKENIELAKSMIQEKIDDEELFRAKKAVMEANREQRQKPKPHVQDKQLEGRTDISSSNHDQANGGPEHIESLQVHPAVRGWPEGRDYVEVYVSAVANPGLFWVQIVSTMSVELDNLVDRITSFYTSEMSQVCTGLFWVQPLSSMSVELYNLVDRITSFYTSEMSQVCTGLFWVQPLSSMSVELDNLVDRITSFYTSEMSQVCTGPFWVQPLSSMSVELDNLVDRITSFYTSEMSQVCTGLFWVQPLSSMSVELDNLVDRITSFYTSEMSQGYNVSNPATGDLVAAPFENDTSWYRAKVMGVEGDTLDLLYVDYGDSGYLPCNKVQRMRSEFETLPFQAIECHLAHVKPVGKAIFIFIYWYLAIPSYRVPSSSYQTSR</sequence>
<dbReference type="GO" id="GO:0005739">
    <property type="term" value="C:mitochondrion"/>
    <property type="evidence" value="ECO:0007669"/>
    <property type="project" value="UniProtKB-ARBA"/>
</dbReference>
<dbReference type="Gene3D" id="3.30.1370.10">
    <property type="entry name" value="K Homology domain, type 1"/>
    <property type="match status" value="2"/>
</dbReference>